<dbReference type="InterPro" id="IPR021813">
    <property type="entry name" value="DUF3392"/>
</dbReference>
<sequence>MLDIFAPGGRLISPYLFEVATALIACSLVVLGADINRLLRNALRDTNFVIRTVCFILLNAFGYGLIIIKATPYLKDLLNSTEPGLMFAIVVLSFVSIGIWAQRNRQI</sequence>
<evidence type="ECO:0008006" key="4">
    <source>
        <dbReference type="Google" id="ProtNLM"/>
    </source>
</evidence>
<gene>
    <name evidence="2" type="ORF">SAMN04488244_109166</name>
</gene>
<reference evidence="3" key="1">
    <citation type="submission" date="2016-10" db="EMBL/GenBank/DDBJ databases">
        <authorList>
            <person name="Varghese N."/>
            <person name="Submissions S."/>
        </authorList>
    </citation>
    <scope>NUCLEOTIDE SEQUENCE [LARGE SCALE GENOMIC DNA]</scope>
    <source>
        <strain evidence="3">CGMCC 1.7062</strain>
    </source>
</reference>
<evidence type="ECO:0000256" key="1">
    <source>
        <dbReference type="SAM" id="Phobius"/>
    </source>
</evidence>
<dbReference type="Pfam" id="PF11872">
    <property type="entry name" value="DUF3392"/>
    <property type="match status" value="1"/>
</dbReference>
<keyword evidence="3" id="KW-1185">Reference proteome</keyword>
<keyword evidence="1" id="KW-0472">Membrane</keyword>
<keyword evidence="1" id="KW-1133">Transmembrane helix</keyword>
<proteinExistence type="predicted"/>
<dbReference type="EMBL" id="FNVG01000009">
    <property type="protein sequence ID" value="SEG25120.1"/>
    <property type="molecule type" value="Genomic_DNA"/>
</dbReference>
<evidence type="ECO:0000313" key="3">
    <source>
        <dbReference type="Proteomes" id="UP000236721"/>
    </source>
</evidence>
<feature type="transmembrane region" description="Helical" evidence="1">
    <location>
        <begin position="12"/>
        <end position="36"/>
    </location>
</feature>
<dbReference type="Proteomes" id="UP000236721">
    <property type="component" value="Unassembled WGS sequence"/>
</dbReference>
<evidence type="ECO:0000313" key="2">
    <source>
        <dbReference type="EMBL" id="SEG25120.1"/>
    </source>
</evidence>
<dbReference type="RefSeq" id="WP_103880456.1">
    <property type="nucleotide sequence ID" value="NZ_FNVG01000009.1"/>
</dbReference>
<accession>A0A1H5YMY8</accession>
<feature type="transmembrane region" description="Helical" evidence="1">
    <location>
        <begin position="83"/>
        <end position="101"/>
    </location>
</feature>
<feature type="transmembrane region" description="Helical" evidence="1">
    <location>
        <begin position="48"/>
        <end position="71"/>
    </location>
</feature>
<organism evidence="2 3">
    <name type="scientific">Vibrio hangzhouensis</name>
    <dbReference type="NCBI Taxonomy" id="462991"/>
    <lineage>
        <taxon>Bacteria</taxon>
        <taxon>Pseudomonadati</taxon>
        <taxon>Pseudomonadota</taxon>
        <taxon>Gammaproteobacteria</taxon>
        <taxon>Vibrionales</taxon>
        <taxon>Vibrionaceae</taxon>
        <taxon>Vibrio</taxon>
    </lineage>
</organism>
<protein>
    <recommendedName>
        <fullName evidence="4">DUF3392 domain-containing protein</fullName>
    </recommendedName>
</protein>
<keyword evidence="1" id="KW-0812">Transmembrane</keyword>
<name>A0A1H5YMY8_9VIBR</name>
<dbReference type="OrthoDB" id="6196761at2"/>
<dbReference type="AlphaFoldDB" id="A0A1H5YMY8"/>